<dbReference type="eggNOG" id="COG1024">
    <property type="taxonomic scope" value="Bacteria"/>
</dbReference>
<dbReference type="STRING" id="49186.SAMN05421647_106170"/>
<dbReference type="Proteomes" id="UP000186895">
    <property type="component" value="Unassembled WGS sequence"/>
</dbReference>
<protein>
    <submittedName>
        <fullName evidence="5">Enoyl-CoA hydratase</fullName>
    </submittedName>
</protein>
<dbReference type="PANTHER" id="PTHR43684:SF1">
    <property type="entry name" value="ENOYL-COA DELTA ISOMERASE 2"/>
    <property type="match status" value="1"/>
</dbReference>
<comment type="subcellular location">
    <subcellularLocation>
        <location evidence="1">Peroxisome</location>
    </subcellularLocation>
</comment>
<keyword evidence="4" id="KW-0472">Membrane</keyword>
<proteinExistence type="predicted"/>
<dbReference type="RefSeq" id="WP_076463417.1">
    <property type="nucleotide sequence ID" value="NZ_FTMN01000006.1"/>
</dbReference>
<evidence type="ECO:0000256" key="3">
    <source>
        <dbReference type="ARBA" id="ARBA00023235"/>
    </source>
</evidence>
<dbReference type="AlphaFoldDB" id="A0A1N6U2Z2"/>
<keyword evidence="6" id="KW-1185">Reference proteome</keyword>
<evidence type="ECO:0000256" key="4">
    <source>
        <dbReference type="SAM" id="Phobius"/>
    </source>
</evidence>
<gene>
    <name evidence="5" type="ORF">SAMN05421647_106170</name>
</gene>
<evidence type="ECO:0000256" key="2">
    <source>
        <dbReference type="ARBA" id="ARBA00023140"/>
    </source>
</evidence>
<dbReference type="Gene3D" id="3.90.226.10">
    <property type="entry name" value="2-enoyl-CoA Hydratase, Chain A, domain 1"/>
    <property type="match status" value="1"/>
</dbReference>
<dbReference type="CDD" id="cd06558">
    <property type="entry name" value="crotonase-like"/>
    <property type="match status" value="1"/>
</dbReference>
<dbReference type="SUPFAM" id="SSF52096">
    <property type="entry name" value="ClpP/crotonase"/>
    <property type="match status" value="1"/>
</dbReference>
<dbReference type="InterPro" id="IPR001753">
    <property type="entry name" value="Enoyl-CoA_hydra/iso"/>
</dbReference>
<name>A0A1N6U2Z2_9GAMM</name>
<dbReference type="PANTHER" id="PTHR43684">
    <property type="match status" value="1"/>
</dbReference>
<dbReference type="Pfam" id="PF00378">
    <property type="entry name" value="ECH_1"/>
    <property type="match status" value="1"/>
</dbReference>
<evidence type="ECO:0000313" key="5">
    <source>
        <dbReference type="EMBL" id="SIQ59930.1"/>
    </source>
</evidence>
<evidence type="ECO:0000256" key="1">
    <source>
        <dbReference type="ARBA" id="ARBA00004275"/>
    </source>
</evidence>
<reference evidence="5 6" key="1">
    <citation type="submission" date="2017-01" db="EMBL/GenBank/DDBJ databases">
        <authorList>
            <person name="Mah S.A."/>
            <person name="Swanson W.J."/>
            <person name="Moy G.W."/>
            <person name="Vacquier V.D."/>
        </authorList>
    </citation>
    <scope>NUCLEOTIDE SEQUENCE [LARGE SCALE GENOMIC DNA]</scope>
    <source>
        <strain evidence="5 6">DSM 7027</strain>
    </source>
</reference>
<keyword evidence="3" id="KW-0413">Isomerase</keyword>
<sequence length="250" mass="26360">MSDAILSRIEEGVLYLSINRADKKNALTLAMYQTLCDQLVAADENPEVAVIHLTGSGDSFCAGNDIADFVEASRAGNTKTPALDFLLQLNAQRKPVVVAVNGIAVGIGVTLLLHCDFVYAAKGSMFRMPFVDLGLVPEGGSSVVIPQLVGHRKAAELLLACDAFDADAAEGYGIVNKAVAPDQLLATSTDMAKRLAAKPPLALLQAKAMLKANVGQPLEQVIPAEVELFMQHLVSEEASRTLAALFGGKS</sequence>
<keyword evidence="2" id="KW-0576">Peroxisome</keyword>
<dbReference type="InterPro" id="IPR051053">
    <property type="entry name" value="ECH/Chromodomain_protein"/>
</dbReference>
<dbReference type="EMBL" id="FTMN01000006">
    <property type="protein sequence ID" value="SIQ59930.1"/>
    <property type="molecule type" value="Genomic_DNA"/>
</dbReference>
<organism evidence="5 6">
    <name type="scientific">Marinobacterium stanieri</name>
    <dbReference type="NCBI Taxonomy" id="49186"/>
    <lineage>
        <taxon>Bacteria</taxon>
        <taxon>Pseudomonadati</taxon>
        <taxon>Pseudomonadota</taxon>
        <taxon>Gammaproteobacteria</taxon>
        <taxon>Oceanospirillales</taxon>
        <taxon>Oceanospirillaceae</taxon>
        <taxon>Marinobacterium</taxon>
    </lineage>
</organism>
<keyword evidence="4" id="KW-0812">Transmembrane</keyword>
<accession>A0A1N6U2Z2</accession>
<keyword evidence="4" id="KW-1133">Transmembrane helix</keyword>
<dbReference type="InterPro" id="IPR029045">
    <property type="entry name" value="ClpP/crotonase-like_dom_sf"/>
</dbReference>
<evidence type="ECO:0000313" key="6">
    <source>
        <dbReference type="Proteomes" id="UP000186895"/>
    </source>
</evidence>
<feature type="transmembrane region" description="Helical" evidence="4">
    <location>
        <begin position="96"/>
        <end position="119"/>
    </location>
</feature>
<dbReference type="GO" id="GO:0004165">
    <property type="term" value="F:delta(3)-delta(2)-enoyl-CoA isomerase activity"/>
    <property type="evidence" value="ECO:0007669"/>
    <property type="project" value="UniProtKB-ARBA"/>
</dbReference>